<dbReference type="NCBIfam" id="TIGR01646">
    <property type="entry name" value="vgr_GE"/>
    <property type="match status" value="1"/>
</dbReference>
<dbReference type="Gene3D" id="2.30.110.50">
    <property type="match status" value="1"/>
</dbReference>
<evidence type="ECO:0000259" key="5">
    <source>
        <dbReference type="Pfam" id="PF22178"/>
    </source>
</evidence>
<accession>A0ABZ2LFT3</accession>
<organism evidence="6 7">
    <name type="scientific">Pendulispora rubella</name>
    <dbReference type="NCBI Taxonomy" id="2741070"/>
    <lineage>
        <taxon>Bacteria</taxon>
        <taxon>Pseudomonadati</taxon>
        <taxon>Myxococcota</taxon>
        <taxon>Myxococcia</taxon>
        <taxon>Myxococcales</taxon>
        <taxon>Sorangiineae</taxon>
        <taxon>Pendulisporaceae</taxon>
        <taxon>Pendulispora</taxon>
    </lineage>
</organism>
<gene>
    <name evidence="6" type="primary">vgrG</name>
    <name evidence="6" type="ORF">LVJ94_21480</name>
</gene>
<keyword evidence="7" id="KW-1185">Reference proteome</keyword>
<dbReference type="InterPro" id="IPR037026">
    <property type="entry name" value="Vgr_OB-fold_dom_sf"/>
</dbReference>
<feature type="domain" description="Gp5/Type VI secretion system Vgr protein OB-fold" evidence="4">
    <location>
        <begin position="417"/>
        <end position="483"/>
    </location>
</feature>
<dbReference type="Pfam" id="PF04717">
    <property type="entry name" value="Phage_base_V"/>
    <property type="match status" value="1"/>
</dbReference>
<comment type="similarity">
    <text evidence="2">Belongs to the VgrG protein family.</text>
</comment>
<dbReference type="InterPro" id="IPR006533">
    <property type="entry name" value="T6SS_Vgr_RhsGE"/>
</dbReference>
<reference evidence="6" key="1">
    <citation type="submission" date="2021-12" db="EMBL/GenBank/DDBJ databases">
        <title>Discovery of the Pendulisporaceae a myxobacterial family with distinct sporulation behavior and unique specialized metabolism.</title>
        <authorList>
            <person name="Garcia R."/>
            <person name="Popoff A."/>
            <person name="Bader C.D."/>
            <person name="Loehr J."/>
            <person name="Walesch S."/>
            <person name="Walt C."/>
            <person name="Boldt J."/>
            <person name="Bunk B."/>
            <person name="Haeckl F.J.F.P.J."/>
            <person name="Gunesch A.P."/>
            <person name="Birkelbach J."/>
            <person name="Nuebel U."/>
            <person name="Pietschmann T."/>
            <person name="Bach T."/>
            <person name="Mueller R."/>
        </authorList>
    </citation>
    <scope>NUCLEOTIDE SEQUENCE</scope>
    <source>
        <strain evidence="6">MSr11367</strain>
    </source>
</reference>
<dbReference type="RefSeq" id="WP_394839462.1">
    <property type="nucleotide sequence ID" value="NZ_CP089929.1"/>
</dbReference>
<dbReference type="NCBIfam" id="TIGR03361">
    <property type="entry name" value="VI_Rhs_Vgr"/>
    <property type="match status" value="1"/>
</dbReference>
<dbReference type="Gene3D" id="2.40.50.230">
    <property type="entry name" value="Gp5 N-terminal domain"/>
    <property type="match status" value="1"/>
</dbReference>
<dbReference type="SUPFAM" id="SSF69255">
    <property type="entry name" value="gp5 N-terminal domain-like"/>
    <property type="match status" value="1"/>
</dbReference>
<dbReference type="EMBL" id="CP089983">
    <property type="protein sequence ID" value="WXB09789.1"/>
    <property type="molecule type" value="Genomic_DNA"/>
</dbReference>
<feature type="domain" description="Gp5/Type VI secretion system Vgr C-terminal trimerisation" evidence="5">
    <location>
        <begin position="500"/>
        <end position="611"/>
    </location>
</feature>
<dbReference type="Pfam" id="PF22178">
    <property type="entry name" value="Gp5_trimer_C"/>
    <property type="match status" value="1"/>
</dbReference>
<dbReference type="SUPFAM" id="SSF69349">
    <property type="entry name" value="Phage fibre proteins"/>
    <property type="match status" value="1"/>
</dbReference>
<evidence type="ECO:0000259" key="4">
    <source>
        <dbReference type="Pfam" id="PF04717"/>
    </source>
</evidence>
<evidence type="ECO:0000313" key="6">
    <source>
        <dbReference type="EMBL" id="WXB09789.1"/>
    </source>
</evidence>
<evidence type="ECO:0000256" key="3">
    <source>
        <dbReference type="ARBA" id="ARBA00022525"/>
    </source>
</evidence>
<dbReference type="SUPFAM" id="SSF69279">
    <property type="entry name" value="Phage tail proteins"/>
    <property type="match status" value="2"/>
</dbReference>
<evidence type="ECO:0000256" key="1">
    <source>
        <dbReference type="ARBA" id="ARBA00004613"/>
    </source>
</evidence>
<dbReference type="Gene3D" id="3.55.50.10">
    <property type="entry name" value="Baseplate protein-like domains"/>
    <property type="match status" value="1"/>
</dbReference>
<dbReference type="Gene3D" id="4.10.220.110">
    <property type="match status" value="1"/>
</dbReference>
<dbReference type="PANTHER" id="PTHR32305">
    <property type="match status" value="1"/>
</dbReference>
<dbReference type="InterPro" id="IPR050708">
    <property type="entry name" value="T6SS_VgrG/RHS"/>
</dbReference>
<dbReference type="InterPro" id="IPR017847">
    <property type="entry name" value="T6SS_RhsGE_Vgr_subset"/>
</dbReference>
<dbReference type="InterPro" id="IPR054030">
    <property type="entry name" value="Gp5_Vgr_C"/>
</dbReference>
<comment type="subcellular location">
    <subcellularLocation>
        <location evidence="1">Secreted</location>
    </subcellularLocation>
</comment>
<sequence>MDKLVVHLVRVDPTHYGEIVNNLMSMFDGAVDTLAFELQAGPHDKASLVVAGFSATEKLSELFRFDIDVVVDPDKISTLDDTLGLDAEFQILRNDTVLRVVRGIVEEVTPRRAGARQRLITLTIVPKLAELQYTSDSRIFQDLPVHEIVADLVKPHNIELEWRVDKRPDPRPYRVQKDESDYTFLCRILADAGIHFHVVADDKSTKLVLVNHPKGYTPIDGELEIPYNETAGAVTVDHVGSMVRPRLLRPGSVVMRDYDFKRSRADLTTKTELDGPHNSEMAPKRELYLHPGDYTDAAGEGKMLASRRLQESRSDAISFQGNTSCIRFQVGRKFKLDGHPDESFNQELTITELKLGGRKAGVLADTGHGGGGPGFTAVFSAAPSGTRLQPVRAKLPYAPPESARVVGPEEGTPFVDEFGRVKVQFVWDREGKWDEKSSCWLRVMTPAAAAGRGIWFPPRVGDEVIVQYLNGDIDRPFVAGTIYNAQEAQPNALPADASKSTIRTLTIPGGKGFNELTFQDRAGQEEIFLHAQKDRKTVVLHNHNETVGANQTSSIGANQTISVGANQTVSVGANQTVSVGANRTLSVGANETTSITAKRTETVGNGEDVTVTAGRSHTVSTGDDKLTVSAGNRAATVALKDTLGAQSKVDTIGTTFEISVGTSMTIHHGGDATLLLEAGKASLKTSTEIETSNPSGSLKLKDSKVEIVATSELVLRCGSASISLSKDGKIAINGATEVGIGCQSSTVKLEPSQATVNGAAVTTTASGMMQISGALIKIN</sequence>
<keyword evidence="3" id="KW-0964">Secreted</keyword>
<dbReference type="Proteomes" id="UP001374803">
    <property type="component" value="Chromosome"/>
</dbReference>
<proteinExistence type="inferred from homology"/>
<evidence type="ECO:0000256" key="2">
    <source>
        <dbReference type="ARBA" id="ARBA00005558"/>
    </source>
</evidence>
<name>A0ABZ2LFT3_9BACT</name>
<dbReference type="InterPro" id="IPR006531">
    <property type="entry name" value="Gp5/Vgr_OB"/>
</dbReference>
<dbReference type="PANTHER" id="PTHR32305:SF15">
    <property type="entry name" value="PROTEIN RHSA-RELATED"/>
    <property type="match status" value="1"/>
</dbReference>
<protein>
    <submittedName>
        <fullName evidence="6">Type VI secretion system tip protein VgrG</fullName>
    </submittedName>
</protein>
<evidence type="ECO:0000313" key="7">
    <source>
        <dbReference type="Proteomes" id="UP001374803"/>
    </source>
</evidence>
<dbReference type="Pfam" id="PF05954">
    <property type="entry name" value="Phage_GPD"/>
    <property type="match status" value="1"/>
</dbReference>